<dbReference type="Pfam" id="PF00122">
    <property type="entry name" value="E1-E2_ATPase"/>
    <property type="match status" value="1"/>
</dbReference>
<dbReference type="Pfam" id="PF00702">
    <property type="entry name" value="Hydrolase"/>
    <property type="match status" value="1"/>
</dbReference>
<keyword evidence="10" id="KW-1003">Cell membrane</keyword>
<dbReference type="Proteomes" id="UP001209737">
    <property type="component" value="Unassembled WGS sequence"/>
</dbReference>
<keyword evidence="3 10" id="KW-0812">Transmembrane</keyword>
<evidence type="ECO:0000256" key="10">
    <source>
        <dbReference type="RuleBase" id="RU362081"/>
    </source>
</evidence>
<dbReference type="InterPro" id="IPR018303">
    <property type="entry name" value="ATPase_P-typ_P_site"/>
</dbReference>
<dbReference type="PROSITE" id="PS01047">
    <property type="entry name" value="HMA_1"/>
    <property type="match status" value="1"/>
</dbReference>
<evidence type="ECO:0000256" key="3">
    <source>
        <dbReference type="ARBA" id="ARBA00022692"/>
    </source>
</evidence>
<sequence length="738" mass="80056">MVIHLETLNKTTEHTLDLFGMTCANCALRIEKGLSKLPGVSEVRVNFARESVFLRAEEQIPVDTLLKTVESLGYQATEHDPNKQSETEKKQKDHIRVLKIRFILSTLFSLPLFYGMVTHFQFLSFLPMPHILMDRWVQMIIATPVQFLIGFPFYQSAYRALRNGTANMDVLVVIGTSAAYGYSIFGKDLYFETSAVLITFILGGKWIEHMAKGKSSDGIKALLSLRPETATVKSNGVWTEVPNEYLKQGDLVLVKALERFPMDGIVKEGESFADESMLTGESMPVEKKLGDKILGGTVNGNGSLVVKAMKVGNDTTLSHIIKSVEESLGTKAPIQRIADQISAYFVPVVIALSVLDFLVWYFVLAPGEITKAIETSIAILVIACPCALGLATPISLLVGTGRAAKRGVLFRSAEALESVSKINMIFFDKTGTLTEGKPKITGVLTSGISEDQKSLVFGHVLAMEETSDHPLAKAILAFGKEKDYRSVDLGIVKTITSPGGGIQTEIEGYVYYAGKQSFVEEKGFFIPDSINTSVEEWIREGVSLVFVGIKGKIDGMIVFRIEDQIRESAKQAIDDLRSIGVEPVLLTGDNPTAANKVAKSVGITAVYSSLLPEEKAKIIKQLKDSNIHSAMVGDGINDAPALASAGVGIAMGTGSDIAISTADVVLVNGDIQRIMDLIKIGKDTVLNIRQNFGWALGYNLLGIPIAASGLLAPWVSGAAMAFSSVSVVFNALRMSRWK</sequence>
<keyword evidence="5 10" id="KW-0547">Nucleotide-binding</keyword>
<keyword evidence="8 10" id="KW-1133">Transmembrane helix</keyword>
<dbReference type="InterPro" id="IPR027256">
    <property type="entry name" value="P-typ_ATPase_IB"/>
</dbReference>
<feature type="transmembrane region" description="Helical" evidence="10">
    <location>
        <begin position="341"/>
        <end position="363"/>
    </location>
</feature>
<reference evidence="12 13" key="1">
    <citation type="submission" date="2022-06" db="EMBL/GenBank/DDBJ databases">
        <title>Leptospira isolates from biofilms formed at urban environments.</title>
        <authorList>
            <person name="Ribeiro P.S."/>
            <person name="Sousa T."/>
            <person name="Carvalho N."/>
            <person name="Aburjaile F."/>
            <person name="Neves F."/>
            <person name="Oliveira D."/>
            <person name="Blanco L."/>
            <person name="Lima J."/>
            <person name="Costa F."/>
            <person name="Brenig B."/>
            <person name="Soares S."/>
            <person name="Ramos R."/>
            <person name="Goes-Neto A."/>
            <person name="Matiuzzi M."/>
            <person name="Azevedo V."/>
            <person name="Ristow P."/>
        </authorList>
    </citation>
    <scope>NUCLEOTIDE SEQUENCE [LARGE SCALE GENOMIC DNA]</scope>
    <source>
        <strain evidence="12 13">VSF25</strain>
    </source>
</reference>
<comment type="caution">
    <text evidence="12">The sequence shown here is derived from an EMBL/GenBank/DDBJ whole genome shotgun (WGS) entry which is preliminary data.</text>
</comment>
<dbReference type="InterPro" id="IPR001757">
    <property type="entry name" value="P_typ_ATPase"/>
</dbReference>
<feature type="transmembrane region" description="Helical" evidence="10">
    <location>
        <begin position="692"/>
        <end position="708"/>
    </location>
</feature>
<dbReference type="InterPro" id="IPR059000">
    <property type="entry name" value="ATPase_P-type_domA"/>
</dbReference>
<evidence type="ECO:0000256" key="8">
    <source>
        <dbReference type="ARBA" id="ARBA00022989"/>
    </source>
</evidence>
<dbReference type="EMBL" id="JAMQPV010000003">
    <property type="protein sequence ID" value="MCW7463642.1"/>
    <property type="molecule type" value="Genomic_DNA"/>
</dbReference>
<comment type="subcellular location">
    <subcellularLocation>
        <location evidence="10">Cell membrane</location>
    </subcellularLocation>
    <subcellularLocation>
        <location evidence="1">Endomembrane system</location>
        <topology evidence="1">Multi-pass membrane protein</topology>
    </subcellularLocation>
</comment>
<dbReference type="InterPro" id="IPR023298">
    <property type="entry name" value="ATPase_P-typ_TM_dom_sf"/>
</dbReference>
<evidence type="ECO:0000256" key="2">
    <source>
        <dbReference type="ARBA" id="ARBA00006024"/>
    </source>
</evidence>
<feature type="transmembrane region" description="Helical" evidence="10">
    <location>
        <begin position="136"/>
        <end position="154"/>
    </location>
</feature>
<dbReference type="SUPFAM" id="SSF81653">
    <property type="entry name" value="Calcium ATPase, transduction domain A"/>
    <property type="match status" value="1"/>
</dbReference>
<evidence type="ECO:0000313" key="12">
    <source>
        <dbReference type="EMBL" id="MCW7463642.1"/>
    </source>
</evidence>
<dbReference type="Gene3D" id="3.40.1110.10">
    <property type="entry name" value="Calcium-transporting ATPase, cytoplasmic domain N"/>
    <property type="match status" value="1"/>
</dbReference>
<evidence type="ECO:0000256" key="6">
    <source>
        <dbReference type="ARBA" id="ARBA00022840"/>
    </source>
</evidence>
<dbReference type="InterPro" id="IPR023214">
    <property type="entry name" value="HAD_sf"/>
</dbReference>
<comment type="similarity">
    <text evidence="2 10">Belongs to the cation transport ATPase (P-type) (TC 3.A.3) family. Type IB subfamily.</text>
</comment>
<dbReference type="Gene3D" id="2.70.150.10">
    <property type="entry name" value="Calcium-transporting ATPase, cytoplasmic transduction domain A"/>
    <property type="match status" value="1"/>
</dbReference>
<dbReference type="CDD" id="cd02094">
    <property type="entry name" value="P-type_ATPase_Cu-like"/>
    <property type="match status" value="1"/>
</dbReference>
<evidence type="ECO:0000313" key="13">
    <source>
        <dbReference type="Proteomes" id="UP001209737"/>
    </source>
</evidence>
<dbReference type="InterPro" id="IPR036163">
    <property type="entry name" value="HMA_dom_sf"/>
</dbReference>
<feature type="transmembrane region" description="Helical" evidence="10">
    <location>
        <begin position="375"/>
        <end position="398"/>
    </location>
</feature>
<evidence type="ECO:0000256" key="4">
    <source>
        <dbReference type="ARBA" id="ARBA00022723"/>
    </source>
</evidence>
<dbReference type="PRINTS" id="PR00943">
    <property type="entry name" value="CUATPASE"/>
</dbReference>
<dbReference type="NCBIfam" id="TIGR01525">
    <property type="entry name" value="ATPase-IB_hvy"/>
    <property type="match status" value="1"/>
</dbReference>
<dbReference type="SUPFAM" id="SSF81665">
    <property type="entry name" value="Calcium ATPase, transmembrane domain M"/>
    <property type="match status" value="1"/>
</dbReference>
<dbReference type="Gene3D" id="3.30.70.100">
    <property type="match status" value="1"/>
</dbReference>
<feature type="domain" description="HMA" evidence="11">
    <location>
        <begin position="12"/>
        <end position="77"/>
    </location>
</feature>
<dbReference type="InterPro" id="IPR044492">
    <property type="entry name" value="P_typ_ATPase_HD_dom"/>
</dbReference>
<dbReference type="NCBIfam" id="TIGR01511">
    <property type="entry name" value="ATPase-IB1_Cu"/>
    <property type="match status" value="1"/>
</dbReference>
<dbReference type="SFLD" id="SFLDS00003">
    <property type="entry name" value="Haloacid_Dehalogenase"/>
    <property type="match status" value="1"/>
</dbReference>
<dbReference type="NCBIfam" id="TIGR01494">
    <property type="entry name" value="ATPase_P-type"/>
    <property type="match status" value="1"/>
</dbReference>
<dbReference type="PANTHER" id="PTHR43520:SF8">
    <property type="entry name" value="P-TYPE CU(+) TRANSPORTER"/>
    <property type="match status" value="1"/>
</dbReference>
<dbReference type="InterPro" id="IPR036412">
    <property type="entry name" value="HAD-like_sf"/>
</dbReference>
<protein>
    <submittedName>
        <fullName evidence="12">Heavy metal translocating P-type ATPase</fullName>
    </submittedName>
</protein>
<keyword evidence="13" id="KW-1185">Reference proteome</keyword>
<dbReference type="SUPFAM" id="SSF81660">
    <property type="entry name" value="Metal cation-transporting ATPase, ATP-binding domain N"/>
    <property type="match status" value="1"/>
</dbReference>
<dbReference type="RefSeq" id="WP_265376394.1">
    <property type="nucleotide sequence ID" value="NZ_JAMQPV010000003.1"/>
</dbReference>
<dbReference type="SUPFAM" id="SSF55008">
    <property type="entry name" value="HMA, heavy metal-associated domain"/>
    <property type="match status" value="1"/>
</dbReference>
<keyword evidence="4 10" id="KW-0479">Metal-binding</keyword>
<dbReference type="SFLD" id="SFLDF00027">
    <property type="entry name" value="p-type_atpase"/>
    <property type="match status" value="1"/>
</dbReference>
<feature type="transmembrane region" description="Helical" evidence="10">
    <location>
        <begin position="98"/>
        <end position="116"/>
    </location>
</feature>
<organism evidence="12 13">
    <name type="scientific">Leptospira limi</name>
    <dbReference type="NCBI Taxonomy" id="2950023"/>
    <lineage>
        <taxon>Bacteria</taxon>
        <taxon>Pseudomonadati</taxon>
        <taxon>Spirochaetota</taxon>
        <taxon>Spirochaetia</taxon>
        <taxon>Leptospirales</taxon>
        <taxon>Leptospiraceae</taxon>
        <taxon>Leptospira</taxon>
    </lineage>
</organism>
<dbReference type="InterPro" id="IPR008250">
    <property type="entry name" value="ATPase_P-typ_transduc_dom_A_sf"/>
</dbReference>
<gene>
    <name evidence="12" type="ORF">ND812_16200</name>
</gene>
<keyword evidence="6 10" id="KW-0067">ATP-binding</keyword>
<dbReference type="InterPro" id="IPR023299">
    <property type="entry name" value="ATPase_P-typ_cyto_dom_N"/>
</dbReference>
<dbReference type="InterPro" id="IPR017969">
    <property type="entry name" value="Heavy-metal-associated_CS"/>
</dbReference>
<dbReference type="SUPFAM" id="SSF56784">
    <property type="entry name" value="HAD-like"/>
    <property type="match status" value="1"/>
</dbReference>
<evidence type="ECO:0000256" key="7">
    <source>
        <dbReference type="ARBA" id="ARBA00022967"/>
    </source>
</evidence>
<dbReference type="InterPro" id="IPR006121">
    <property type="entry name" value="HMA_dom"/>
</dbReference>
<name>A0ABT3M0Z2_9LEPT</name>
<dbReference type="PANTHER" id="PTHR43520">
    <property type="entry name" value="ATP7, ISOFORM B"/>
    <property type="match status" value="1"/>
</dbReference>
<dbReference type="CDD" id="cd00371">
    <property type="entry name" value="HMA"/>
    <property type="match status" value="1"/>
</dbReference>
<dbReference type="SFLD" id="SFLDG00002">
    <property type="entry name" value="C1.7:_P-type_atpase_like"/>
    <property type="match status" value="1"/>
</dbReference>
<proteinExistence type="inferred from homology"/>
<dbReference type="Pfam" id="PF00403">
    <property type="entry name" value="HMA"/>
    <property type="match status" value="1"/>
</dbReference>
<keyword evidence="7" id="KW-1278">Translocase</keyword>
<evidence type="ECO:0000256" key="1">
    <source>
        <dbReference type="ARBA" id="ARBA00004127"/>
    </source>
</evidence>
<dbReference type="PROSITE" id="PS00154">
    <property type="entry name" value="ATPASE_E1_E2"/>
    <property type="match status" value="1"/>
</dbReference>
<dbReference type="Gene3D" id="3.40.50.1000">
    <property type="entry name" value="HAD superfamily/HAD-like"/>
    <property type="match status" value="1"/>
</dbReference>
<dbReference type="PROSITE" id="PS50846">
    <property type="entry name" value="HMA_2"/>
    <property type="match status" value="1"/>
</dbReference>
<evidence type="ECO:0000256" key="9">
    <source>
        <dbReference type="ARBA" id="ARBA00023136"/>
    </source>
</evidence>
<accession>A0ABT3M0Z2</accession>
<evidence type="ECO:0000256" key="5">
    <source>
        <dbReference type="ARBA" id="ARBA00022741"/>
    </source>
</evidence>
<evidence type="ECO:0000259" key="11">
    <source>
        <dbReference type="PROSITE" id="PS50846"/>
    </source>
</evidence>
<keyword evidence="9 10" id="KW-0472">Membrane</keyword>
<dbReference type="PRINTS" id="PR00119">
    <property type="entry name" value="CATATPASE"/>
</dbReference>